<name>A0A2T0RFY8_9ACTN</name>
<comment type="caution">
    <text evidence="1">The sequence shown here is derived from an EMBL/GenBank/DDBJ whole genome shotgun (WGS) entry which is preliminary data.</text>
</comment>
<protein>
    <submittedName>
        <fullName evidence="1">Uncharacterized protein</fullName>
    </submittedName>
</protein>
<gene>
    <name evidence="1" type="ORF">CLV70_1255</name>
</gene>
<dbReference type="AlphaFoldDB" id="A0A2T0RFY8"/>
<evidence type="ECO:0000313" key="1">
    <source>
        <dbReference type="EMBL" id="PRY20124.1"/>
    </source>
</evidence>
<sequence>MPASNSARAVWRTRLTWLIFVLVVALTAACTPGCTRDEPAAEPRRTALRNTIEATNVGARLIVTATVTTILTPRSFVVADVDLPAQGLLVLSDARAELQPRGLVTVYGVLDRFDYARLAARFDLAAPAAYHAYDNRKILVAADVSSRA</sequence>
<proteinExistence type="predicted"/>
<dbReference type="EMBL" id="PVZG01000025">
    <property type="protein sequence ID" value="PRY20124.1"/>
    <property type="molecule type" value="Genomic_DNA"/>
</dbReference>
<reference evidence="1 2" key="1">
    <citation type="submission" date="2018-03" db="EMBL/GenBank/DDBJ databases">
        <title>Genomic Encyclopedia of Archaeal and Bacterial Type Strains, Phase II (KMG-II): from individual species to whole genera.</title>
        <authorList>
            <person name="Goeker M."/>
        </authorList>
    </citation>
    <scope>NUCLEOTIDE SEQUENCE [LARGE SCALE GENOMIC DNA]</scope>
    <source>
        <strain evidence="1 2">DSM 45348</strain>
    </source>
</reference>
<dbReference type="Proteomes" id="UP000239209">
    <property type="component" value="Unassembled WGS sequence"/>
</dbReference>
<accession>A0A2T0RFY8</accession>
<keyword evidence="2" id="KW-1185">Reference proteome</keyword>
<organism evidence="1 2">
    <name type="scientific">Pseudosporangium ferrugineum</name>
    <dbReference type="NCBI Taxonomy" id="439699"/>
    <lineage>
        <taxon>Bacteria</taxon>
        <taxon>Bacillati</taxon>
        <taxon>Actinomycetota</taxon>
        <taxon>Actinomycetes</taxon>
        <taxon>Micromonosporales</taxon>
        <taxon>Micromonosporaceae</taxon>
        <taxon>Pseudosporangium</taxon>
    </lineage>
</organism>
<evidence type="ECO:0000313" key="2">
    <source>
        <dbReference type="Proteomes" id="UP000239209"/>
    </source>
</evidence>